<protein>
    <submittedName>
        <fullName evidence="1">Uncharacterized protein</fullName>
    </submittedName>
</protein>
<accession>A0ABS4XAZ5</accession>
<comment type="caution">
    <text evidence="1">The sequence shown here is derived from an EMBL/GenBank/DDBJ whole genome shotgun (WGS) entry which is preliminary data.</text>
</comment>
<dbReference type="RefSeq" id="WP_209996238.1">
    <property type="nucleotide sequence ID" value="NZ_BAAAJY010000021.1"/>
</dbReference>
<sequence length="101" mass="10847">MDNHKSAMAFIHDRARILGVEVAGDAIRLRAECSNGMTVDLVPAEAEDATYLLELADELVGAYIVFGGYLRMTGPGAFHVTALSLGLDHALALRGNRHGLR</sequence>
<gene>
    <name evidence="1" type="ORF">JOF47_000929</name>
</gene>
<dbReference type="Proteomes" id="UP001296993">
    <property type="component" value="Unassembled WGS sequence"/>
</dbReference>
<keyword evidence="2" id="KW-1185">Reference proteome</keyword>
<dbReference type="EMBL" id="JAGIOF010000001">
    <property type="protein sequence ID" value="MBP2385418.1"/>
    <property type="molecule type" value="Genomic_DNA"/>
</dbReference>
<proteinExistence type="predicted"/>
<evidence type="ECO:0000313" key="1">
    <source>
        <dbReference type="EMBL" id="MBP2385418.1"/>
    </source>
</evidence>
<name>A0ABS4XAZ5_9MICC</name>
<reference evidence="1 2" key="1">
    <citation type="submission" date="2021-03" db="EMBL/GenBank/DDBJ databases">
        <title>Sequencing the genomes of 1000 actinobacteria strains.</title>
        <authorList>
            <person name="Klenk H.-P."/>
        </authorList>
    </citation>
    <scope>NUCLEOTIDE SEQUENCE [LARGE SCALE GENOMIC DNA]</scope>
    <source>
        <strain evidence="1 2">DSM 15797</strain>
    </source>
</reference>
<evidence type="ECO:0000313" key="2">
    <source>
        <dbReference type="Proteomes" id="UP001296993"/>
    </source>
</evidence>
<organism evidence="1 2">
    <name type="scientific">Paeniglutamicibacter kerguelensis</name>
    <dbReference type="NCBI Taxonomy" id="254788"/>
    <lineage>
        <taxon>Bacteria</taxon>
        <taxon>Bacillati</taxon>
        <taxon>Actinomycetota</taxon>
        <taxon>Actinomycetes</taxon>
        <taxon>Micrococcales</taxon>
        <taxon>Micrococcaceae</taxon>
        <taxon>Paeniglutamicibacter</taxon>
    </lineage>
</organism>